<gene>
    <name evidence="2" type="ORF">RRF57_009021</name>
</gene>
<comment type="caution">
    <text evidence="2">The sequence shown here is derived from an EMBL/GenBank/DDBJ whole genome shotgun (WGS) entry which is preliminary data.</text>
</comment>
<feature type="transmembrane region" description="Helical" evidence="1">
    <location>
        <begin position="31"/>
        <end position="50"/>
    </location>
</feature>
<evidence type="ECO:0000256" key="1">
    <source>
        <dbReference type="SAM" id="Phobius"/>
    </source>
</evidence>
<keyword evidence="1" id="KW-0812">Transmembrane</keyword>
<protein>
    <submittedName>
        <fullName evidence="2">Uncharacterized protein</fullName>
    </submittedName>
</protein>
<feature type="transmembrane region" description="Helical" evidence="1">
    <location>
        <begin position="70"/>
        <end position="98"/>
    </location>
</feature>
<keyword evidence="3" id="KW-1185">Reference proteome</keyword>
<reference evidence="2 3" key="1">
    <citation type="submission" date="2023-10" db="EMBL/GenBank/DDBJ databases">
        <title>Draft genome sequence of Xylaria bambusicola isolate GMP-LS, the root and basal stem rot pathogen of sugarcane in Indonesia.</title>
        <authorList>
            <person name="Selvaraj P."/>
            <person name="Muralishankar V."/>
            <person name="Muruganantham S."/>
            <person name="Sp S."/>
            <person name="Haryani S."/>
            <person name="Lau K.J.X."/>
            <person name="Naqvi N.I."/>
        </authorList>
    </citation>
    <scope>NUCLEOTIDE SEQUENCE [LARGE SCALE GENOMIC DNA]</scope>
    <source>
        <strain evidence="2">GMP-LS</strain>
    </source>
</reference>
<dbReference type="EMBL" id="JAWHQM010000031">
    <property type="protein sequence ID" value="KAK5633307.1"/>
    <property type="molecule type" value="Genomic_DNA"/>
</dbReference>
<feature type="transmembrane region" description="Helical" evidence="1">
    <location>
        <begin position="6"/>
        <end position="24"/>
    </location>
</feature>
<accession>A0AAN7Z8Q2</accession>
<keyword evidence="1" id="KW-0472">Membrane</keyword>
<proteinExistence type="predicted"/>
<keyword evidence="1" id="KW-1133">Transmembrane helix</keyword>
<name>A0AAN7Z8Q2_9PEZI</name>
<sequence length="168" mass="19149">MLMFLLSAFLVWTLVLTFFILSNFRLLLQTFRWTLTIYLLCSAILAAEVLREGLVVNGEPTFHWDVRLAWTAWILLIVGSVIDWHFLLPAAALPLWFLSHPEARTLLNHGLVRLGWLDIFHSPLMWAVGRGSLLGLRDRTDVIVVKVFARTVWSVLMPVLRAVGSAVE</sequence>
<organism evidence="2 3">
    <name type="scientific">Xylaria bambusicola</name>
    <dbReference type="NCBI Taxonomy" id="326684"/>
    <lineage>
        <taxon>Eukaryota</taxon>
        <taxon>Fungi</taxon>
        <taxon>Dikarya</taxon>
        <taxon>Ascomycota</taxon>
        <taxon>Pezizomycotina</taxon>
        <taxon>Sordariomycetes</taxon>
        <taxon>Xylariomycetidae</taxon>
        <taxon>Xylariales</taxon>
        <taxon>Xylariaceae</taxon>
        <taxon>Xylaria</taxon>
    </lineage>
</organism>
<evidence type="ECO:0000313" key="3">
    <source>
        <dbReference type="Proteomes" id="UP001305414"/>
    </source>
</evidence>
<evidence type="ECO:0000313" key="2">
    <source>
        <dbReference type="EMBL" id="KAK5633307.1"/>
    </source>
</evidence>
<dbReference type="AlphaFoldDB" id="A0AAN7Z8Q2"/>
<dbReference type="Proteomes" id="UP001305414">
    <property type="component" value="Unassembled WGS sequence"/>
</dbReference>